<organism evidence="2 3">
    <name type="scientific">Alteraurantiacibacter lauratis</name>
    <dbReference type="NCBI Taxonomy" id="2054627"/>
    <lineage>
        <taxon>Bacteria</taxon>
        <taxon>Pseudomonadati</taxon>
        <taxon>Pseudomonadota</taxon>
        <taxon>Alphaproteobacteria</taxon>
        <taxon>Sphingomonadales</taxon>
        <taxon>Erythrobacteraceae</taxon>
        <taxon>Alteraurantiacibacter</taxon>
    </lineage>
</organism>
<dbReference type="RefSeq" id="WP_336919051.1">
    <property type="nucleotide sequence ID" value="NZ_JBANRN010000008.1"/>
</dbReference>
<dbReference type="EMBL" id="JBHRSU010000033">
    <property type="protein sequence ID" value="MFC3101442.1"/>
    <property type="molecule type" value="Genomic_DNA"/>
</dbReference>
<evidence type="ECO:0000313" key="3">
    <source>
        <dbReference type="Proteomes" id="UP001595378"/>
    </source>
</evidence>
<dbReference type="Proteomes" id="UP001595378">
    <property type="component" value="Unassembled WGS sequence"/>
</dbReference>
<comment type="caution">
    <text evidence="2">The sequence shown here is derived from an EMBL/GenBank/DDBJ whole genome shotgun (WGS) entry which is preliminary data.</text>
</comment>
<protein>
    <submittedName>
        <fullName evidence="2">CHAT domain-containing protein</fullName>
    </submittedName>
</protein>
<dbReference type="Pfam" id="PF12770">
    <property type="entry name" value="CHAT"/>
    <property type="match status" value="1"/>
</dbReference>
<evidence type="ECO:0000313" key="2">
    <source>
        <dbReference type="EMBL" id="MFC3101442.1"/>
    </source>
</evidence>
<reference evidence="3" key="1">
    <citation type="journal article" date="2019" name="Int. J. Syst. Evol. Microbiol.">
        <title>The Global Catalogue of Microorganisms (GCM) 10K type strain sequencing project: providing services to taxonomists for standard genome sequencing and annotation.</title>
        <authorList>
            <consortium name="The Broad Institute Genomics Platform"/>
            <consortium name="The Broad Institute Genome Sequencing Center for Infectious Disease"/>
            <person name="Wu L."/>
            <person name="Ma J."/>
        </authorList>
    </citation>
    <scope>NUCLEOTIDE SEQUENCE [LARGE SCALE GENOMIC DNA]</scope>
    <source>
        <strain evidence="3">KCTC 52606</strain>
    </source>
</reference>
<evidence type="ECO:0000259" key="1">
    <source>
        <dbReference type="Pfam" id="PF12770"/>
    </source>
</evidence>
<keyword evidence="3" id="KW-1185">Reference proteome</keyword>
<name>A0ABV7EIA9_9SPHN</name>
<accession>A0ABV7EIA9</accession>
<sequence>MKTFEDAFPRLRAIQPYMPLAPKLAWMSAFSFADDEAIVHFTKTVLTRQELAAAHDLDWLEELSVAAIDDINELLREAMAREKPEDRGTQRSLLFMRFLFSVVPMETAQGLGRRGPAYDWAFRGLSTDYDAEKRVNSGYAYLPFRQEGDPRIGGLAMGWLPRWCTTFFLLARDAGIRREVVETYTVCWDILWELLAVDGPENEQLRVEIFFGLASLASWAVSEDYARRDEWVLALEQAWNTGELPRSAASVVATVFITKANGITQRGIRDWALDVLERFGDTLREHERLQYLVASIDTHERWRAERAHVFDEIKSLNERSVAASEVGSSALFARDARIDVIKPLIRLLILEQDLAAAMALLQAWYKGPETLPCDDNVLFVHPALDDGVAILWPGRAHISFETANAGHDIVVQALEKSLRIGRDPDVDDIEEHREGILDYSQGSYVEAAMMRYYRPDELAQHFKRIAEPRSLVVFPSVSDPLQALLARELSLTLPLEVSLAAARPMRTTRVISIWAGFTHFTHFEVDVIKAIAARAGWSATVFTGSEDGDADDFRGFYEQVEPDILWVIGHGEFVAHRLAKTGIVVGKPRAERQGDAYENVVLPMETIASFVVPEGDRRLLVLNTCNGATTQGMAGMARIGLAQSLVQPTQMVLAHLWPASPALGLAFGGLFASNLIQDDVNAAFASTLAELRDPDKIVGIIEQRSGTAFAGAPVIERAVSELSTILAWGCPILLT</sequence>
<dbReference type="InterPro" id="IPR024983">
    <property type="entry name" value="CHAT_dom"/>
</dbReference>
<feature type="domain" description="CHAT" evidence="1">
    <location>
        <begin position="516"/>
        <end position="695"/>
    </location>
</feature>
<gene>
    <name evidence="2" type="ORF">ACFODK_11140</name>
</gene>
<proteinExistence type="predicted"/>